<evidence type="ECO:0000313" key="3">
    <source>
        <dbReference type="Proteomes" id="UP000824202"/>
    </source>
</evidence>
<dbReference type="AlphaFoldDB" id="A0A9D1V052"/>
<gene>
    <name evidence="2" type="ORF">H9863_04090</name>
</gene>
<dbReference type="SUPFAM" id="SSF74653">
    <property type="entry name" value="TolA/TonB C-terminal domain"/>
    <property type="match status" value="1"/>
</dbReference>
<accession>A0A9D1V052</accession>
<comment type="caution">
    <text evidence="2">The sequence shown here is derived from an EMBL/GenBank/DDBJ whole genome shotgun (WGS) entry which is preliminary data.</text>
</comment>
<reference evidence="2" key="1">
    <citation type="journal article" date="2021" name="PeerJ">
        <title>Extensive microbial diversity within the chicken gut microbiome revealed by metagenomics and culture.</title>
        <authorList>
            <person name="Gilroy R."/>
            <person name="Ravi A."/>
            <person name="Getino M."/>
            <person name="Pursley I."/>
            <person name="Horton D.L."/>
            <person name="Alikhan N.F."/>
            <person name="Baker D."/>
            <person name="Gharbi K."/>
            <person name="Hall N."/>
            <person name="Watson M."/>
            <person name="Adriaenssens E.M."/>
            <person name="Foster-Nyarko E."/>
            <person name="Jarju S."/>
            <person name="Secka A."/>
            <person name="Antonio M."/>
            <person name="Oren A."/>
            <person name="Chaudhuri R.R."/>
            <person name="La Ragione R."/>
            <person name="Hildebrand F."/>
            <person name="Pallen M.J."/>
        </authorList>
    </citation>
    <scope>NUCLEOTIDE SEQUENCE</scope>
    <source>
        <strain evidence="2">23274</strain>
    </source>
</reference>
<reference evidence="2" key="2">
    <citation type="submission" date="2021-04" db="EMBL/GenBank/DDBJ databases">
        <authorList>
            <person name="Gilroy R."/>
        </authorList>
    </citation>
    <scope>NUCLEOTIDE SEQUENCE</scope>
    <source>
        <strain evidence="2">23274</strain>
    </source>
</reference>
<feature type="compositionally biased region" description="Basic and acidic residues" evidence="1">
    <location>
        <begin position="56"/>
        <end position="73"/>
    </location>
</feature>
<dbReference type="EMBL" id="DXFT01000082">
    <property type="protein sequence ID" value="HIX03284.1"/>
    <property type="molecule type" value="Genomic_DNA"/>
</dbReference>
<organism evidence="2 3">
    <name type="scientific">Candidatus Odoribacter faecigallinarum</name>
    <dbReference type="NCBI Taxonomy" id="2838706"/>
    <lineage>
        <taxon>Bacteria</taxon>
        <taxon>Pseudomonadati</taxon>
        <taxon>Bacteroidota</taxon>
        <taxon>Bacteroidia</taxon>
        <taxon>Bacteroidales</taxon>
        <taxon>Odoribacteraceae</taxon>
        <taxon>Odoribacter</taxon>
    </lineage>
</organism>
<evidence type="ECO:0000256" key="1">
    <source>
        <dbReference type="SAM" id="MobiDB-lite"/>
    </source>
</evidence>
<evidence type="ECO:0000313" key="2">
    <source>
        <dbReference type="EMBL" id="HIX03284.1"/>
    </source>
</evidence>
<proteinExistence type="predicted"/>
<sequence length="247" mass="28439">MKEQVCQWLILHRRGVMGTVIFHLLLAICFLGVSISQADVHYEIEIVMEVPDEEEVRQQREEEQRQEDIRRQASGEEVERMLRSIAVNENVERAEHPMERVEDYIDEIRKELETAAGNDGRYVARRDEHYQKDSLQWAHGKEEQALDSLKSVFYVGESSVSYDLDGRYARILPIPVFKCESGGKVVVTVVVNPQGVVMQAEVVPSLSEDNEILWRVAKDAANRSRFNEKPDAPSRQKGTITYHFVPQ</sequence>
<protein>
    <submittedName>
        <fullName evidence="2">Energy transducer TonB</fullName>
    </submittedName>
</protein>
<feature type="region of interest" description="Disordered" evidence="1">
    <location>
        <begin position="54"/>
        <end position="73"/>
    </location>
</feature>
<name>A0A9D1V052_9BACT</name>
<dbReference type="Proteomes" id="UP000824202">
    <property type="component" value="Unassembled WGS sequence"/>
</dbReference>